<reference evidence="1" key="1">
    <citation type="journal article" date="2023" name="Int. J. Syst. Evol. Microbiol.">
        <title>Collibacillus ludicampi gen. nov., sp. nov., a new soil bacterium of the family Alicyclobacillaceae.</title>
        <authorList>
            <person name="Jojima T."/>
            <person name="Ioku Y."/>
            <person name="Fukuta Y."/>
            <person name="Shirasaka N."/>
            <person name="Matsumura Y."/>
            <person name="Mori M."/>
        </authorList>
    </citation>
    <scope>NUCLEOTIDE SEQUENCE</scope>
    <source>
        <strain evidence="1">TP075</strain>
    </source>
</reference>
<evidence type="ECO:0000313" key="2">
    <source>
        <dbReference type="Proteomes" id="UP001057291"/>
    </source>
</evidence>
<gene>
    <name evidence="1" type="ORF">DNHGIG_40760</name>
</gene>
<dbReference type="EMBL" id="BOQE01000002">
    <property type="protein sequence ID" value="GIM48527.1"/>
    <property type="molecule type" value="Genomic_DNA"/>
</dbReference>
<dbReference type="GO" id="GO:0006310">
    <property type="term" value="P:DNA recombination"/>
    <property type="evidence" value="ECO:0007669"/>
    <property type="project" value="InterPro"/>
</dbReference>
<dbReference type="Proteomes" id="UP001057291">
    <property type="component" value="Unassembled WGS sequence"/>
</dbReference>
<dbReference type="InterPro" id="IPR036614">
    <property type="entry name" value="RusA-like_sf"/>
</dbReference>
<proteinExistence type="predicted"/>
<comment type="caution">
    <text evidence="1">The sequence shown here is derived from an EMBL/GenBank/DDBJ whole genome shotgun (WGS) entry which is preliminary data.</text>
</comment>
<protein>
    <submittedName>
        <fullName evidence="1">Uncharacterized protein</fullName>
    </submittedName>
</protein>
<keyword evidence="2" id="KW-1185">Reference proteome</keyword>
<dbReference type="SUPFAM" id="SSF103084">
    <property type="entry name" value="Holliday junction resolvase RusA"/>
    <property type="match status" value="1"/>
</dbReference>
<name>A0AAV4LL79_9BACL</name>
<dbReference type="GO" id="GO:0006281">
    <property type="term" value="P:DNA repair"/>
    <property type="evidence" value="ECO:0007669"/>
    <property type="project" value="InterPro"/>
</dbReference>
<dbReference type="AlphaFoldDB" id="A0AAV4LL79"/>
<accession>A0AAV4LL79</accession>
<evidence type="ECO:0000313" key="1">
    <source>
        <dbReference type="EMBL" id="GIM48527.1"/>
    </source>
</evidence>
<dbReference type="GO" id="GO:0000287">
    <property type="term" value="F:magnesium ion binding"/>
    <property type="evidence" value="ECO:0007669"/>
    <property type="project" value="InterPro"/>
</dbReference>
<dbReference type="RefSeq" id="WP_282201571.1">
    <property type="nucleotide sequence ID" value="NZ_BOQE01000002.1"/>
</dbReference>
<sequence>MNAHTKDIQDEIAKAQHHLHIVEAMIHQASLEGIEYEALGNEIDHVQAQLVGVQLKLYDMQEKDMQEAPFRHGAHPYDCEVKWNPSERILKISIPDTWERVHTRPSIYIKDILRFRNATRVKVFYTKLFQRLLTRERERGNLNDFKPFAFCYAGFLFHFSDRHMRDPDNQMVKVLVDAAKISGVFQNDSYQNFMYAVGGVHNPNWSGLELYFSDSHRMMETFFVGVHSYHFG</sequence>
<organism evidence="1 2">
    <name type="scientific">Collibacillus ludicampi</name>
    <dbReference type="NCBI Taxonomy" id="2771369"/>
    <lineage>
        <taxon>Bacteria</taxon>
        <taxon>Bacillati</taxon>
        <taxon>Bacillota</taxon>
        <taxon>Bacilli</taxon>
        <taxon>Bacillales</taxon>
        <taxon>Alicyclobacillaceae</taxon>
        <taxon>Collibacillus</taxon>
    </lineage>
</organism>